<evidence type="ECO:0000256" key="9">
    <source>
        <dbReference type="ARBA" id="ARBA00023306"/>
    </source>
</evidence>
<dbReference type="STRING" id="862517.HMPREF9225_1941"/>
<keyword evidence="6" id="KW-0460">Magnesium</keyword>
<dbReference type="InterPro" id="IPR019987">
    <property type="entry name" value="GTP-bd_ribosome_bio_YsxC"/>
</dbReference>
<dbReference type="FunFam" id="3.40.50.300:FF:000098">
    <property type="entry name" value="Probable GTP-binding protein EngB"/>
    <property type="match status" value="1"/>
</dbReference>
<evidence type="ECO:0000256" key="3">
    <source>
        <dbReference type="ARBA" id="ARBA00022618"/>
    </source>
</evidence>
<comment type="caution">
    <text evidence="12">The sequence shown here is derived from an EMBL/GenBank/DDBJ whole genome shotgun (WGS) entry which is preliminary data.</text>
</comment>
<comment type="similarity">
    <text evidence="2 10">Belongs to the TRAFAC class TrmE-Era-EngA-EngB-Septin-like GTPase superfamily. EngB GTPase family.</text>
</comment>
<evidence type="ECO:0000256" key="1">
    <source>
        <dbReference type="ARBA" id="ARBA00001946"/>
    </source>
</evidence>
<organism evidence="12 13">
    <name type="scientific">Peptoniphilus duerdenii ATCC BAA-1640</name>
    <dbReference type="NCBI Taxonomy" id="862517"/>
    <lineage>
        <taxon>Bacteria</taxon>
        <taxon>Bacillati</taxon>
        <taxon>Bacillota</taxon>
        <taxon>Tissierellia</taxon>
        <taxon>Tissierellales</taxon>
        <taxon>Peptoniphilaceae</taxon>
        <taxon>Peptoniphilus</taxon>
    </lineage>
</organism>
<evidence type="ECO:0000256" key="4">
    <source>
        <dbReference type="ARBA" id="ARBA00022723"/>
    </source>
</evidence>
<accession>E0NP52</accession>
<dbReference type="InterPro" id="IPR006073">
    <property type="entry name" value="GTP-bd"/>
</dbReference>
<dbReference type="NCBIfam" id="TIGR03598">
    <property type="entry name" value="GTPase_YsxC"/>
    <property type="match status" value="1"/>
</dbReference>
<dbReference type="RefSeq" id="WP_008902716.1">
    <property type="nucleotide sequence ID" value="NZ_GL397071.1"/>
</dbReference>
<dbReference type="Gene3D" id="3.40.50.300">
    <property type="entry name" value="P-loop containing nucleotide triphosphate hydrolases"/>
    <property type="match status" value="1"/>
</dbReference>
<dbReference type="HOGENOM" id="CLU_033732_3_0_9"/>
<evidence type="ECO:0000256" key="10">
    <source>
        <dbReference type="HAMAP-Rule" id="MF_00321"/>
    </source>
</evidence>
<proteinExistence type="inferred from homology"/>
<dbReference type="InterPro" id="IPR027417">
    <property type="entry name" value="P-loop_NTPase"/>
</dbReference>
<dbReference type="GO" id="GO:0000917">
    <property type="term" value="P:division septum assembly"/>
    <property type="evidence" value="ECO:0007669"/>
    <property type="project" value="UniProtKB-KW"/>
</dbReference>
<keyword evidence="5 10" id="KW-0547">Nucleotide-binding</keyword>
<dbReference type="InterPro" id="IPR005225">
    <property type="entry name" value="Small_GTP-bd"/>
</dbReference>
<name>E0NP52_9FIRM</name>
<dbReference type="CDD" id="cd01876">
    <property type="entry name" value="YihA_EngB"/>
    <property type="match status" value="1"/>
</dbReference>
<dbReference type="InterPro" id="IPR030393">
    <property type="entry name" value="G_ENGB_dom"/>
</dbReference>
<dbReference type="PANTHER" id="PTHR11649:SF13">
    <property type="entry name" value="ENGB-TYPE G DOMAIN-CONTAINING PROTEIN"/>
    <property type="match status" value="1"/>
</dbReference>
<dbReference type="EMBL" id="AEEH01000053">
    <property type="protein sequence ID" value="EFM24520.1"/>
    <property type="molecule type" value="Genomic_DNA"/>
</dbReference>
<dbReference type="Proteomes" id="UP000003280">
    <property type="component" value="Unassembled WGS sequence"/>
</dbReference>
<dbReference type="PANTHER" id="PTHR11649">
    <property type="entry name" value="MSS1/TRME-RELATED GTP-BINDING PROTEIN"/>
    <property type="match status" value="1"/>
</dbReference>
<feature type="domain" description="EngB-type G" evidence="11">
    <location>
        <begin position="22"/>
        <end position="195"/>
    </location>
</feature>
<keyword evidence="13" id="KW-1185">Reference proteome</keyword>
<comment type="cofactor">
    <cofactor evidence="1">
        <name>Mg(2+)</name>
        <dbReference type="ChEBI" id="CHEBI:18420"/>
    </cofactor>
</comment>
<dbReference type="HAMAP" id="MF_00321">
    <property type="entry name" value="GTPase_EngB"/>
    <property type="match status" value="1"/>
</dbReference>
<dbReference type="SUPFAM" id="SSF52540">
    <property type="entry name" value="P-loop containing nucleoside triphosphate hydrolases"/>
    <property type="match status" value="1"/>
</dbReference>
<keyword evidence="7 10" id="KW-0342">GTP-binding</keyword>
<evidence type="ECO:0000313" key="13">
    <source>
        <dbReference type="Proteomes" id="UP000003280"/>
    </source>
</evidence>
<dbReference type="NCBIfam" id="TIGR00231">
    <property type="entry name" value="small_GTP"/>
    <property type="match status" value="1"/>
</dbReference>
<dbReference type="Pfam" id="PF01926">
    <property type="entry name" value="MMR_HSR1"/>
    <property type="match status" value="1"/>
</dbReference>
<comment type="function">
    <text evidence="10">Necessary for normal cell division and for the maintenance of normal septation.</text>
</comment>
<evidence type="ECO:0000256" key="6">
    <source>
        <dbReference type="ARBA" id="ARBA00022842"/>
    </source>
</evidence>
<evidence type="ECO:0000256" key="5">
    <source>
        <dbReference type="ARBA" id="ARBA00022741"/>
    </source>
</evidence>
<dbReference type="eggNOG" id="COG0218">
    <property type="taxonomic scope" value="Bacteria"/>
</dbReference>
<evidence type="ECO:0000256" key="2">
    <source>
        <dbReference type="ARBA" id="ARBA00009638"/>
    </source>
</evidence>
<evidence type="ECO:0000259" key="11">
    <source>
        <dbReference type="PROSITE" id="PS51706"/>
    </source>
</evidence>
<protein>
    <recommendedName>
        <fullName evidence="10">Probable GTP-binding protein EngB</fullName>
    </recommendedName>
</protein>
<keyword evidence="8 10" id="KW-0717">Septation</keyword>
<dbReference type="GO" id="GO:0005525">
    <property type="term" value="F:GTP binding"/>
    <property type="evidence" value="ECO:0007669"/>
    <property type="project" value="UniProtKB-UniRule"/>
</dbReference>
<reference evidence="12 13" key="1">
    <citation type="submission" date="2010-07" db="EMBL/GenBank/DDBJ databases">
        <authorList>
            <person name="Muzny D."/>
            <person name="Qin X."/>
            <person name="Deng J."/>
            <person name="Jiang H."/>
            <person name="Liu Y."/>
            <person name="Qu J."/>
            <person name="Song X.-Z."/>
            <person name="Zhang L."/>
            <person name="Thornton R."/>
            <person name="Coyle M."/>
            <person name="Francisco L."/>
            <person name="Jackson L."/>
            <person name="Javaid M."/>
            <person name="Korchina V."/>
            <person name="Kovar C."/>
            <person name="Mata R."/>
            <person name="Mathew T."/>
            <person name="Ngo R."/>
            <person name="Nguyen L."/>
            <person name="Nguyen N."/>
            <person name="Okwuonu G."/>
            <person name="Ongeri F."/>
            <person name="Pham C."/>
            <person name="Simmons D."/>
            <person name="Wilczek-Boney K."/>
            <person name="Hale W."/>
            <person name="Jakkamsetti A."/>
            <person name="Pham P."/>
            <person name="Ruth R."/>
            <person name="San Lucas F."/>
            <person name="Warren J."/>
            <person name="Zhang J."/>
            <person name="Zhao Z."/>
            <person name="Zhou C."/>
            <person name="Zhu D."/>
            <person name="Lee S."/>
            <person name="Bess C."/>
            <person name="Blankenburg K."/>
            <person name="Forbes L."/>
            <person name="Fu Q."/>
            <person name="Gubbala S."/>
            <person name="Hirani K."/>
            <person name="Jayaseelan J.C."/>
            <person name="Lara F."/>
            <person name="Munidasa M."/>
            <person name="Palculict T."/>
            <person name="Patil S."/>
            <person name="Pu L.-L."/>
            <person name="Saada N."/>
            <person name="Tang L."/>
            <person name="Weissenberger G."/>
            <person name="Zhu Y."/>
            <person name="Hemphill L."/>
            <person name="Shang Y."/>
            <person name="Youmans B."/>
            <person name="Ayvaz T."/>
            <person name="Ross M."/>
            <person name="Santibanez J."/>
            <person name="Aqrawi P."/>
            <person name="Gross S."/>
            <person name="Joshi V."/>
            <person name="Fowler G."/>
            <person name="Nazareth L."/>
            <person name="Reid J."/>
            <person name="Worley K."/>
            <person name="Petrosino J."/>
            <person name="Highlander S."/>
            <person name="Gibbs R."/>
        </authorList>
    </citation>
    <scope>NUCLEOTIDE SEQUENCE [LARGE SCALE GENOMIC DNA]</scope>
    <source>
        <strain evidence="12 13">ATCC BAA-1640</strain>
    </source>
</reference>
<sequence length="200" mass="22934">MNLNNAKLEKVSVHRDTYPDENLMEIAFAGRSNVGKSSFINSMLGRKNLARTSSSPGKTRTINFYNIDEKLRLVDLPGYGYAKVSKEEKSSWAKIINEYLESRENLKEVFLLVDIRHDPTKQDIEMFRFIKEAGFVGIVVATKSDKISKSKAITQIKNIAKVLKTENTDYIIPYSSVDKNMVDEMWMVIKDLLEYHNEAD</sequence>
<dbReference type="GO" id="GO:0046872">
    <property type="term" value="F:metal ion binding"/>
    <property type="evidence" value="ECO:0007669"/>
    <property type="project" value="UniProtKB-KW"/>
</dbReference>
<dbReference type="OrthoDB" id="9804921at2"/>
<evidence type="ECO:0000313" key="12">
    <source>
        <dbReference type="EMBL" id="EFM24520.1"/>
    </source>
</evidence>
<keyword evidence="9 10" id="KW-0131">Cell cycle</keyword>
<dbReference type="GO" id="GO:0005829">
    <property type="term" value="C:cytosol"/>
    <property type="evidence" value="ECO:0007669"/>
    <property type="project" value="TreeGrafter"/>
</dbReference>
<dbReference type="PROSITE" id="PS51706">
    <property type="entry name" value="G_ENGB"/>
    <property type="match status" value="1"/>
</dbReference>
<dbReference type="AlphaFoldDB" id="E0NP52"/>
<keyword evidence="3 10" id="KW-0132">Cell division</keyword>
<keyword evidence="4" id="KW-0479">Metal-binding</keyword>
<gene>
    <name evidence="12" type="primary">ysxC</name>
    <name evidence="10" type="synonym">engB</name>
    <name evidence="12" type="ORF">HMPREF9225_1941</name>
</gene>
<evidence type="ECO:0000256" key="7">
    <source>
        <dbReference type="ARBA" id="ARBA00023134"/>
    </source>
</evidence>
<evidence type="ECO:0000256" key="8">
    <source>
        <dbReference type="ARBA" id="ARBA00023210"/>
    </source>
</evidence>